<dbReference type="Proteomes" id="UP001153269">
    <property type="component" value="Unassembled WGS sequence"/>
</dbReference>
<keyword evidence="3" id="KW-1185">Reference proteome</keyword>
<accession>A0A9N7Z5K3</accession>
<gene>
    <name evidence="2" type="ORF">PLEPLA_LOCUS38309</name>
</gene>
<feature type="compositionally biased region" description="Basic and acidic residues" evidence="1">
    <location>
        <begin position="26"/>
        <end position="40"/>
    </location>
</feature>
<feature type="compositionally biased region" description="Acidic residues" evidence="1">
    <location>
        <begin position="68"/>
        <end position="89"/>
    </location>
</feature>
<reference evidence="2" key="1">
    <citation type="submission" date="2020-03" db="EMBL/GenBank/DDBJ databases">
        <authorList>
            <person name="Weist P."/>
        </authorList>
    </citation>
    <scope>NUCLEOTIDE SEQUENCE</scope>
</reference>
<dbReference type="AlphaFoldDB" id="A0A9N7Z5K3"/>
<name>A0A9N7Z5K3_PLEPL</name>
<sequence length="243" mass="26686">MFVLASPPEAKHSLRVVTDNETTRASPEEVSKEAGSHSKEPVATYCDAKQGKQSYASSAAEEKRESAEEAEEQEEEEEEEEEGREEEEEQRPLCSGVLGYPVVRDHSLGFGLSNAPDAPAGDNSQDQGYKDADEWVRQRPREKAEEPAQCQETPAGEDDSDTDLTYGEVEQRLDQLQQHLNRWGVDVGSLLTAGHHSSEAAAAGMAAAHFPFTAKSKIRHLAKQQGGIPLLDGESPLPRFPFR</sequence>
<organism evidence="2 3">
    <name type="scientific">Pleuronectes platessa</name>
    <name type="common">European plaice</name>
    <dbReference type="NCBI Taxonomy" id="8262"/>
    <lineage>
        <taxon>Eukaryota</taxon>
        <taxon>Metazoa</taxon>
        <taxon>Chordata</taxon>
        <taxon>Craniata</taxon>
        <taxon>Vertebrata</taxon>
        <taxon>Euteleostomi</taxon>
        <taxon>Actinopterygii</taxon>
        <taxon>Neopterygii</taxon>
        <taxon>Teleostei</taxon>
        <taxon>Neoteleostei</taxon>
        <taxon>Acanthomorphata</taxon>
        <taxon>Carangaria</taxon>
        <taxon>Pleuronectiformes</taxon>
        <taxon>Pleuronectoidei</taxon>
        <taxon>Pleuronectidae</taxon>
        <taxon>Pleuronectes</taxon>
    </lineage>
</organism>
<dbReference type="EMBL" id="CADEAL010004060">
    <property type="protein sequence ID" value="CAB1450617.1"/>
    <property type="molecule type" value="Genomic_DNA"/>
</dbReference>
<protein>
    <submittedName>
        <fullName evidence="2">Uncharacterized protein</fullName>
    </submittedName>
</protein>
<evidence type="ECO:0000313" key="2">
    <source>
        <dbReference type="EMBL" id="CAB1450617.1"/>
    </source>
</evidence>
<evidence type="ECO:0000313" key="3">
    <source>
        <dbReference type="Proteomes" id="UP001153269"/>
    </source>
</evidence>
<evidence type="ECO:0000256" key="1">
    <source>
        <dbReference type="SAM" id="MobiDB-lite"/>
    </source>
</evidence>
<comment type="caution">
    <text evidence="2">The sequence shown here is derived from an EMBL/GenBank/DDBJ whole genome shotgun (WGS) entry which is preliminary data.</text>
</comment>
<feature type="compositionally biased region" description="Basic and acidic residues" evidence="1">
    <location>
        <begin position="128"/>
        <end position="146"/>
    </location>
</feature>
<proteinExistence type="predicted"/>
<feature type="region of interest" description="Disordered" evidence="1">
    <location>
        <begin position="1"/>
        <end position="163"/>
    </location>
</feature>